<dbReference type="EMBL" id="HBHP01016791">
    <property type="protein sequence ID" value="CAD9764930.1"/>
    <property type="molecule type" value="Transcribed_RNA"/>
</dbReference>
<feature type="region of interest" description="Disordered" evidence="1">
    <location>
        <begin position="35"/>
        <end position="68"/>
    </location>
</feature>
<accession>A0A7S2TQP3</accession>
<name>A0A7S2TQP3_9EUKA</name>
<organism evidence="2">
    <name type="scientific">Lotharella oceanica</name>
    <dbReference type="NCBI Taxonomy" id="641309"/>
    <lineage>
        <taxon>Eukaryota</taxon>
        <taxon>Sar</taxon>
        <taxon>Rhizaria</taxon>
        <taxon>Cercozoa</taxon>
        <taxon>Chlorarachniophyceae</taxon>
        <taxon>Lotharella</taxon>
    </lineage>
</organism>
<evidence type="ECO:0000256" key="1">
    <source>
        <dbReference type="SAM" id="MobiDB-lite"/>
    </source>
</evidence>
<evidence type="ECO:0000313" key="2">
    <source>
        <dbReference type="EMBL" id="CAD9764930.1"/>
    </source>
</evidence>
<sequence length="102" mass="11557">MAEPVAIVTPEIYKQIQRFRKMKATKRSNSWLEFKIEESDSDVSSPLSSSESEENDQLQPSTSRSKRMRTLEVEAAGALSMLWPDNAGAQRRLHRAQSVESC</sequence>
<protein>
    <submittedName>
        <fullName evidence="2">Uncharacterized protein</fullName>
    </submittedName>
</protein>
<gene>
    <name evidence="2" type="ORF">LSP00402_LOCUS10405</name>
</gene>
<reference evidence="2" key="1">
    <citation type="submission" date="2021-01" db="EMBL/GenBank/DDBJ databases">
        <authorList>
            <person name="Corre E."/>
            <person name="Pelletier E."/>
            <person name="Niang G."/>
            <person name="Scheremetjew M."/>
            <person name="Finn R."/>
            <person name="Kale V."/>
            <person name="Holt S."/>
            <person name="Cochrane G."/>
            <person name="Meng A."/>
            <person name="Brown T."/>
            <person name="Cohen L."/>
        </authorList>
    </citation>
    <scope>NUCLEOTIDE SEQUENCE</scope>
    <source>
        <strain evidence="2">CCMP622</strain>
    </source>
</reference>
<dbReference type="AlphaFoldDB" id="A0A7S2TQP3"/>
<proteinExistence type="predicted"/>